<evidence type="ECO:0000313" key="12">
    <source>
        <dbReference type="Proteomes" id="UP000663829"/>
    </source>
</evidence>
<dbReference type="PROSITE" id="PS50262">
    <property type="entry name" value="G_PROTEIN_RECEP_F1_2"/>
    <property type="match status" value="1"/>
</dbReference>
<protein>
    <recommendedName>
        <fullName evidence="9">G-protein coupled receptors family 1 profile domain-containing protein</fullName>
    </recommendedName>
</protein>
<proteinExistence type="predicted"/>
<accession>A0A814DKE8</accession>
<dbReference type="GO" id="GO:0004930">
    <property type="term" value="F:G protein-coupled receptor activity"/>
    <property type="evidence" value="ECO:0007669"/>
    <property type="project" value="UniProtKB-KW"/>
</dbReference>
<keyword evidence="3 8" id="KW-1133">Transmembrane helix</keyword>
<evidence type="ECO:0000259" key="9">
    <source>
        <dbReference type="PROSITE" id="PS50262"/>
    </source>
</evidence>
<evidence type="ECO:0000256" key="7">
    <source>
        <dbReference type="ARBA" id="ARBA00023224"/>
    </source>
</evidence>
<evidence type="ECO:0000256" key="1">
    <source>
        <dbReference type="ARBA" id="ARBA00004141"/>
    </source>
</evidence>
<comment type="subcellular location">
    <subcellularLocation>
        <location evidence="1">Membrane</location>
        <topology evidence="1">Multi-pass membrane protein</topology>
    </subcellularLocation>
</comment>
<dbReference type="EMBL" id="CAJNOQ010002412">
    <property type="protein sequence ID" value="CAF0956983.1"/>
    <property type="molecule type" value="Genomic_DNA"/>
</dbReference>
<dbReference type="OrthoDB" id="10031049at2759"/>
<name>A0A814DKE8_9BILA</name>
<feature type="transmembrane region" description="Helical" evidence="8">
    <location>
        <begin position="333"/>
        <end position="355"/>
    </location>
</feature>
<dbReference type="GO" id="GO:0005886">
    <property type="term" value="C:plasma membrane"/>
    <property type="evidence" value="ECO:0007669"/>
    <property type="project" value="TreeGrafter"/>
</dbReference>
<feature type="transmembrane region" description="Helical" evidence="8">
    <location>
        <begin position="20"/>
        <end position="43"/>
    </location>
</feature>
<organism evidence="10 12">
    <name type="scientific">Didymodactylos carnosus</name>
    <dbReference type="NCBI Taxonomy" id="1234261"/>
    <lineage>
        <taxon>Eukaryota</taxon>
        <taxon>Metazoa</taxon>
        <taxon>Spiralia</taxon>
        <taxon>Gnathifera</taxon>
        <taxon>Rotifera</taxon>
        <taxon>Eurotatoria</taxon>
        <taxon>Bdelloidea</taxon>
        <taxon>Philodinida</taxon>
        <taxon>Philodinidae</taxon>
        <taxon>Didymodactylos</taxon>
    </lineage>
</organism>
<evidence type="ECO:0000256" key="6">
    <source>
        <dbReference type="ARBA" id="ARBA00023170"/>
    </source>
</evidence>
<sequence length="555" mass="64032">MTDQTSSLSSSSQLVNPTIVRYGAIFLLLVGTFGNILSCIIFSTGTMRKSSTFRYLALLSLMDLVVLYSGLLDLFLTVEYGEFSLRKISPITCRLHTFVTYWSQHSSSWILSAISIDRAIATNWIQFARKFCTPKSAEYVVGVILLTTALFNSHELIFIRLDMNNVEFNEQTLLTSTTTIPQETMLSSFYYSDSTTHFQYTMSNYLSPQFIVPKMNSFKEKRAINEQQQQITVSKFISNIYKYFSNKLKNNTRTKRALPFGFTSPTREFNSYTNTLFYSPSSILPTTPIYNSTTVVFITSSTMSTRARKCAALKGSNYEYFWDHVWEWFDVCMYAVVPFSVMIIGTFFIVYRVYYQERRFFRSRRTYADSATRATPNKAKSLFYLLFTLNLLYFLLVSPVVFVTTILFRNPNEEVSHPTLTAIVYLMQYANHSLNFIFYGITSPPYRKTLFEWLEVISIYCPNRCQTCLKRQPKIKKQELKKNINPSNGNIGTPIHKHEKIQELSTAITALDDITALNRKNKIPITLQIDSTQINDTNSLLLNDYHAKKSNKLSK</sequence>
<keyword evidence="5 8" id="KW-0472">Membrane</keyword>
<dbReference type="AlphaFoldDB" id="A0A814DKE8"/>
<keyword evidence="12" id="KW-1185">Reference proteome</keyword>
<keyword evidence="4" id="KW-0297">G-protein coupled receptor</keyword>
<dbReference type="Proteomes" id="UP000681722">
    <property type="component" value="Unassembled WGS sequence"/>
</dbReference>
<evidence type="ECO:0000256" key="5">
    <source>
        <dbReference type="ARBA" id="ARBA00023136"/>
    </source>
</evidence>
<dbReference type="CDD" id="cd00637">
    <property type="entry name" value="7tm_classA_rhodopsin-like"/>
    <property type="match status" value="1"/>
</dbReference>
<feature type="transmembrane region" description="Helical" evidence="8">
    <location>
        <begin position="420"/>
        <end position="441"/>
    </location>
</feature>
<keyword evidence="7" id="KW-0807">Transducer</keyword>
<dbReference type="Gene3D" id="1.20.1070.10">
    <property type="entry name" value="Rhodopsin 7-helix transmembrane proteins"/>
    <property type="match status" value="2"/>
</dbReference>
<dbReference type="Proteomes" id="UP000663829">
    <property type="component" value="Unassembled WGS sequence"/>
</dbReference>
<evidence type="ECO:0000313" key="11">
    <source>
        <dbReference type="EMBL" id="CAF3731925.1"/>
    </source>
</evidence>
<dbReference type="EMBL" id="CAJOBC010002412">
    <property type="protein sequence ID" value="CAF3731925.1"/>
    <property type="molecule type" value="Genomic_DNA"/>
</dbReference>
<dbReference type="InterPro" id="IPR017452">
    <property type="entry name" value="GPCR_Rhodpsn_7TM"/>
</dbReference>
<feature type="transmembrane region" description="Helical" evidence="8">
    <location>
        <begin position="382"/>
        <end position="408"/>
    </location>
</feature>
<feature type="domain" description="G-protein coupled receptors family 1 profile" evidence="9">
    <location>
        <begin position="34"/>
        <end position="439"/>
    </location>
</feature>
<evidence type="ECO:0000256" key="2">
    <source>
        <dbReference type="ARBA" id="ARBA00022692"/>
    </source>
</evidence>
<evidence type="ECO:0000256" key="3">
    <source>
        <dbReference type="ARBA" id="ARBA00022989"/>
    </source>
</evidence>
<dbReference type="InterPro" id="IPR000276">
    <property type="entry name" value="GPCR_Rhodpsn"/>
</dbReference>
<gene>
    <name evidence="10" type="ORF">GPM918_LOCUS11551</name>
    <name evidence="11" type="ORF">SRO942_LOCUS11552</name>
</gene>
<keyword evidence="6" id="KW-0675">Receptor</keyword>
<dbReference type="SUPFAM" id="SSF81321">
    <property type="entry name" value="Family A G protein-coupled receptor-like"/>
    <property type="match status" value="2"/>
</dbReference>
<dbReference type="PANTHER" id="PTHR24243:SF230">
    <property type="entry name" value="G-PROTEIN COUPLED RECEPTORS FAMILY 1 PROFILE DOMAIN-CONTAINING PROTEIN"/>
    <property type="match status" value="1"/>
</dbReference>
<feature type="transmembrane region" description="Helical" evidence="8">
    <location>
        <begin position="55"/>
        <end position="76"/>
    </location>
</feature>
<reference evidence="10" key="1">
    <citation type="submission" date="2021-02" db="EMBL/GenBank/DDBJ databases">
        <authorList>
            <person name="Nowell W R."/>
        </authorList>
    </citation>
    <scope>NUCLEOTIDE SEQUENCE</scope>
</reference>
<feature type="non-terminal residue" evidence="10">
    <location>
        <position position="1"/>
    </location>
</feature>
<evidence type="ECO:0000313" key="10">
    <source>
        <dbReference type="EMBL" id="CAF0956983.1"/>
    </source>
</evidence>
<dbReference type="PRINTS" id="PR00237">
    <property type="entry name" value="GPCRRHODOPSN"/>
</dbReference>
<dbReference type="PANTHER" id="PTHR24243">
    <property type="entry name" value="G-PROTEIN COUPLED RECEPTOR"/>
    <property type="match status" value="1"/>
</dbReference>
<evidence type="ECO:0000256" key="4">
    <source>
        <dbReference type="ARBA" id="ARBA00023040"/>
    </source>
</evidence>
<comment type="caution">
    <text evidence="10">The sequence shown here is derived from an EMBL/GenBank/DDBJ whole genome shotgun (WGS) entry which is preliminary data.</text>
</comment>
<evidence type="ECO:0000256" key="8">
    <source>
        <dbReference type="SAM" id="Phobius"/>
    </source>
</evidence>
<keyword evidence="2 8" id="KW-0812">Transmembrane</keyword>
<dbReference type="Pfam" id="PF00001">
    <property type="entry name" value="7tm_1"/>
    <property type="match status" value="1"/>
</dbReference>